<feature type="domain" description="Neurotransmitter-gated ion-channel ligand-binding" evidence="2">
    <location>
        <begin position="47"/>
        <end position="85"/>
    </location>
</feature>
<evidence type="ECO:0000259" key="2">
    <source>
        <dbReference type="Pfam" id="PF02931"/>
    </source>
</evidence>
<gene>
    <name evidence="3" type="ORF">MEDL_53809</name>
</gene>
<dbReference type="InterPro" id="IPR036734">
    <property type="entry name" value="Neur_chan_lig-bd_sf"/>
</dbReference>
<dbReference type="InterPro" id="IPR006202">
    <property type="entry name" value="Neur_chan_lig-bd"/>
</dbReference>
<sequence>MLKCNGNFNLAVSLLMEKARKACFKIKKTIGLDNPCKLLEKLFDSLHDGSISWMPGDIINSKCPANIKKFPFDEQECSLTFVVWDAAWQVFTQPAEIPYTDLYATQNPDWNILSTKVGINQLFGNMSYEVTLKIKRKPLYYNILIFLPITLLSLLNPLVFYFP</sequence>
<dbReference type="PANTHER" id="PTHR18945">
    <property type="entry name" value="NEUROTRANSMITTER GATED ION CHANNEL"/>
    <property type="match status" value="1"/>
</dbReference>
<feature type="transmembrane region" description="Helical" evidence="1">
    <location>
        <begin position="139"/>
        <end position="162"/>
    </location>
</feature>
<protein>
    <recommendedName>
        <fullName evidence="2">Neurotransmitter-gated ion-channel ligand-binding domain-containing protein</fullName>
    </recommendedName>
</protein>
<dbReference type="InterPro" id="IPR006201">
    <property type="entry name" value="Neur_channel"/>
</dbReference>
<keyword evidence="1" id="KW-0812">Transmembrane</keyword>
<dbReference type="GO" id="GO:0016020">
    <property type="term" value="C:membrane"/>
    <property type="evidence" value="ECO:0007669"/>
    <property type="project" value="InterPro"/>
</dbReference>
<evidence type="ECO:0000256" key="1">
    <source>
        <dbReference type="SAM" id="Phobius"/>
    </source>
</evidence>
<proteinExistence type="predicted"/>
<accession>A0A8S3U7J3</accession>
<name>A0A8S3U7J3_MYTED</name>
<dbReference type="GO" id="GO:0005230">
    <property type="term" value="F:extracellular ligand-gated monoatomic ion channel activity"/>
    <property type="evidence" value="ECO:0007669"/>
    <property type="project" value="InterPro"/>
</dbReference>
<keyword evidence="1" id="KW-0472">Membrane</keyword>
<dbReference type="EMBL" id="CAJPWZ010002590">
    <property type="protein sequence ID" value="CAG2241579.1"/>
    <property type="molecule type" value="Genomic_DNA"/>
</dbReference>
<dbReference type="Gene3D" id="2.70.170.10">
    <property type="entry name" value="Neurotransmitter-gated ion-channel ligand-binding domain"/>
    <property type="match status" value="1"/>
</dbReference>
<evidence type="ECO:0000313" key="4">
    <source>
        <dbReference type="Proteomes" id="UP000683360"/>
    </source>
</evidence>
<keyword evidence="1" id="KW-1133">Transmembrane helix</keyword>
<keyword evidence="4" id="KW-1185">Reference proteome</keyword>
<reference evidence="3" key="1">
    <citation type="submission" date="2021-03" db="EMBL/GenBank/DDBJ databases">
        <authorList>
            <person name="Bekaert M."/>
        </authorList>
    </citation>
    <scope>NUCLEOTIDE SEQUENCE</scope>
</reference>
<comment type="caution">
    <text evidence="3">The sequence shown here is derived from an EMBL/GenBank/DDBJ whole genome shotgun (WGS) entry which is preliminary data.</text>
</comment>
<evidence type="ECO:0000313" key="3">
    <source>
        <dbReference type="EMBL" id="CAG2241579.1"/>
    </source>
</evidence>
<dbReference type="Pfam" id="PF02931">
    <property type="entry name" value="Neur_chan_LBD"/>
    <property type="match status" value="1"/>
</dbReference>
<dbReference type="OrthoDB" id="6145657at2759"/>
<dbReference type="AlphaFoldDB" id="A0A8S3U7J3"/>
<dbReference type="SUPFAM" id="SSF63712">
    <property type="entry name" value="Nicotinic receptor ligand binding domain-like"/>
    <property type="match status" value="1"/>
</dbReference>
<dbReference type="GO" id="GO:0004888">
    <property type="term" value="F:transmembrane signaling receptor activity"/>
    <property type="evidence" value="ECO:0007669"/>
    <property type="project" value="InterPro"/>
</dbReference>
<organism evidence="3 4">
    <name type="scientific">Mytilus edulis</name>
    <name type="common">Blue mussel</name>
    <dbReference type="NCBI Taxonomy" id="6550"/>
    <lineage>
        <taxon>Eukaryota</taxon>
        <taxon>Metazoa</taxon>
        <taxon>Spiralia</taxon>
        <taxon>Lophotrochozoa</taxon>
        <taxon>Mollusca</taxon>
        <taxon>Bivalvia</taxon>
        <taxon>Autobranchia</taxon>
        <taxon>Pteriomorphia</taxon>
        <taxon>Mytilida</taxon>
        <taxon>Mytiloidea</taxon>
        <taxon>Mytilidae</taxon>
        <taxon>Mytilinae</taxon>
        <taxon>Mytilus</taxon>
    </lineage>
</organism>
<dbReference type="Proteomes" id="UP000683360">
    <property type="component" value="Unassembled WGS sequence"/>
</dbReference>